<name>A0ABW1F3R7_9ACTN</name>
<protein>
    <submittedName>
        <fullName evidence="1">Uncharacterized protein</fullName>
    </submittedName>
</protein>
<dbReference type="RefSeq" id="WP_313763579.1">
    <property type="nucleotide sequence ID" value="NZ_BAAAVH010000113.1"/>
</dbReference>
<accession>A0ABW1F3R7</accession>
<comment type="caution">
    <text evidence="1">The sequence shown here is derived from an EMBL/GenBank/DDBJ whole genome shotgun (WGS) entry which is preliminary data.</text>
</comment>
<reference evidence="2" key="1">
    <citation type="journal article" date="2019" name="Int. J. Syst. Evol. Microbiol.">
        <title>The Global Catalogue of Microorganisms (GCM) 10K type strain sequencing project: providing services to taxonomists for standard genome sequencing and annotation.</title>
        <authorList>
            <consortium name="The Broad Institute Genomics Platform"/>
            <consortium name="The Broad Institute Genome Sequencing Center for Infectious Disease"/>
            <person name="Wu L."/>
            <person name="Ma J."/>
        </authorList>
    </citation>
    <scope>NUCLEOTIDE SEQUENCE [LARGE SCALE GENOMIC DNA]</scope>
    <source>
        <strain evidence="2">CGMCC 4.1469</strain>
    </source>
</reference>
<gene>
    <name evidence="1" type="ORF">ACFP0N_26410</name>
</gene>
<organism evidence="1 2">
    <name type="scientific">Kitasatospora aburaviensis</name>
    <dbReference type="NCBI Taxonomy" id="67265"/>
    <lineage>
        <taxon>Bacteria</taxon>
        <taxon>Bacillati</taxon>
        <taxon>Actinomycetota</taxon>
        <taxon>Actinomycetes</taxon>
        <taxon>Kitasatosporales</taxon>
        <taxon>Streptomycetaceae</taxon>
        <taxon>Kitasatospora</taxon>
    </lineage>
</organism>
<evidence type="ECO:0000313" key="2">
    <source>
        <dbReference type="Proteomes" id="UP001596067"/>
    </source>
</evidence>
<evidence type="ECO:0000313" key="1">
    <source>
        <dbReference type="EMBL" id="MFC5888505.1"/>
    </source>
</evidence>
<keyword evidence="2" id="KW-1185">Reference proteome</keyword>
<proteinExistence type="predicted"/>
<sequence>MTDQPANQITADAIEHGLWQALANALQQLEDWGLMPLGQLADRLGVNFIQEVDAGPSIHGAGVRPPGGYLLRYQAAFTPDPDRPGHDLPFGWQVVAR</sequence>
<dbReference type="EMBL" id="JBHSOD010000041">
    <property type="protein sequence ID" value="MFC5888505.1"/>
    <property type="molecule type" value="Genomic_DNA"/>
</dbReference>
<dbReference type="Proteomes" id="UP001596067">
    <property type="component" value="Unassembled WGS sequence"/>
</dbReference>